<name>A0A9N9S507_9DIPT</name>
<proteinExistence type="inferred from homology"/>
<dbReference type="Proteomes" id="UP001153620">
    <property type="component" value="Chromosome 4"/>
</dbReference>
<dbReference type="Gene3D" id="3.90.550.10">
    <property type="entry name" value="Spore Coat Polysaccharide Biosynthesis Protein SpsA, Chain A"/>
    <property type="match status" value="1"/>
</dbReference>
<keyword evidence="6" id="KW-0735">Signal-anchor</keyword>
<evidence type="ECO:0000256" key="5">
    <source>
        <dbReference type="ARBA" id="ARBA00022692"/>
    </source>
</evidence>
<dbReference type="InterPro" id="IPR051993">
    <property type="entry name" value="Glycosyltransferase_8"/>
</dbReference>
<evidence type="ECO:0000313" key="15">
    <source>
        <dbReference type="Proteomes" id="UP001153620"/>
    </source>
</evidence>
<evidence type="ECO:0000256" key="9">
    <source>
        <dbReference type="ARBA" id="ARBA00023180"/>
    </source>
</evidence>
<organism evidence="14 15">
    <name type="scientific">Chironomus riparius</name>
    <dbReference type="NCBI Taxonomy" id="315576"/>
    <lineage>
        <taxon>Eukaryota</taxon>
        <taxon>Metazoa</taxon>
        <taxon>Ecdysozoa</taxon>
        <taxon>Arthropoda</taxon>
        <taxon>Hexapoda</taxon>
        <taxon>Insecta</taxon>
        <taxon>Pterygota</taxon>
        <taxon>Neoptera</taxon>
        <taxon>Endopterygota</taxon>
        <taxon>Diptera</taxon>
        <taxon>Nematocera</taxon>
        <taxon>Chironomoidea</taxon>
        <taxon>Chironomidae</taxon>
        <taxon>Chironominae</taxon>
        <taxon>Chironomus</taxon>
    </lineage>
</organism>
<dbReference type="PANTHER" id="PTHR46012:SF2">
    <property type="entry name" value="IP22168P"/>
    <property type="match status" value="1"/>
</dbReference>
<evidence type="ECO:0000256" key="6">
    <source>
        <dbReference type="ARBA" id="ARBA00022968"/>
    </source>
</evidence>
<evidence type="ECO:0000256" key="11">
    <source>
        <dbReference type="ARBA" id="ARBA00038854"/>
    </source>
</evidence>
<evidence type="ECO:0000256" key="1">
    <source>
        <dbReference type="ARBA" id="ARBA00004606"/>
    </source>
</evidence>
<sequence>MRIYSKLVLFVFLVLFIYFLFYFNDNLITKSETEQKLQQKSQDMFINVAVVVCGTERVDESLVMMKSALLFSTKNTSINFVIVTEPKLKELFEAKIENLKDFAKFSFEIFDLKFPDDDKETWLKLFKPCASQRLFLPSLLPHLDSLIYVDCDVIFLSSPDLAYLHFKSFEHSQISAMASESENFNTGWYTRFARHPFYQPFGVNSGVMLMNLTRMRNVNFEGKIQPIYQKYKNKLAWGDQDILNIYFNEHPHEMHLMKCEYNYRPDHCMYTSQCDVSSGVKIMHGNRGYFHKEGKQRIFREFYKAIEEYKPPDNPCSHIVKAIEEQVIVSDTSNCNELIDEFLYNPKNLFCKNEIENQNEIFLREAE</sequence>
<gene>
    <name evidence="14" type="ORF">CHIRRI_LOCUS14237</name>
</gene>
<dbReference type="InterPro" id="IPR002495">
    <property type="entry name" value="Glyco_trans_8"/>
</dbReference>
<keyword evidence="7 13" id="KW-1133">Transmembrane helix</keyword>
<protein>
    <recommendedName>
        <fullName evidence="11">UDP-D-xylose:beta-D-glucoside alpha-1,3-D-xylosyltransferase</fullName>
        <ecNumber evidence="11">2.4.2.42</ecNumber>
    </recommendedName>
</protein>
<accession>A0A9N9S507</accession>
<dbReference type="AlphaFoldDB" id="A0A9N9S507"/>
<comment type="function">
    <text evidence="10">Glycosyltransferase which elongates the O-linked glucose attached to EGF-like repeats in the extracellular domain of Notch proteins by catalyzing the addition of xylose.</text>
</comment>
<dbReference type="EC" id="2.4.2.42" evidence="11"/>
<reference evidence="14" key="2">
    <citation type="submission" date="2022-10" db="EMBL/GenBank/DDBJ databases">
        <authorList>
            <consortium name="ENA_rothamsted_submissions"/>
            <consortium name="culmorum"/>
            <person name="King R."/>
        </authorList>
    </citation>
    <scope>NUCLEOTIDE SEQUENCE</scope>
</reference>
<evidence type="ECO:0000313" key="14">
    <source>
        <dbReference type="EMBL" id="CAG9811428.1"/>
    </source>
</evidence>
<evidence type="ECO:0000256" key="7">
    <source>
        <dbReference type="ARBA" id="ARBA00022989"/>
    </source>
</evidence>
<dbReference type="GO" id="GO:0016266">
    <property type="term" value="P:protein O-linked glycosylation via N-acetyl-galactosamine"/>
    <property type="evidence" value="ECO:0007669"/>
    <property type="project" value="TreeGrafter"/>
</dbReference>
<keyword evidence="5 13" id="KW-0812">Transmembrane</keyword>
<dbReference type="GO" id="GO:0016020">
    <property type="term" value="C:membrane"/>
    <property type="evidence" value="ECO:0007669"/>
    <property type="project" value="UniProtKB-SubCell"/>
</dbReference>
<keyword evidence="4" id="KW-0808">Transferase</keyword>
<keyword evidence="3" id="KW-0328">Glycosyltransferase</keyword>
<dbReference type="GO" id="GO:0140563">
    <property type="term" value="F:UDP-D-xylose:beta-D-glucoside alpha-1,3-D-xylosyltransferase activity"/>
    <property type="evidence" value="ECO:0007669"/>
    <property type="project" value="UniProtKB-EC"/>
</dbReference>
<evidence type="ECO:0000256" key="8">
    <source>
        <dbReference type="ARBA" id="ARBA00023136"/>
    </source>
</evidence>
<keyword evidence="15" id="KW-1185">Reference proteome</keyword>
<keyword evidence="8 13" id="KW-0472">Membrane</keyword>
<reference evidence="14" key="1">
    <citation type="submission" date="2022-01" db="EMBL/GenBank/DDBJ databases">
        <authorList>
            <person name="King R."/>
        </authorList>
    </citation>
    <scope>NUCLEOTIDE SEQUENCE</scope>
</reference>
<dbReference type="PANTHER" id="PTHR46012">
    <property type="entry name" value="IP22168P"/>
    <property type="match status" value="1"/>
</dbReference>
<evidence type="ECO:0000256" key="2">
    <source>
        <dbReference type="ARBA" id="ARBA00006351"/>
    </source>
</evidence>
<keyword evidence="9" id="KW-0325">Glycoprotein</keyword>
<dbReference type="OrthoDB" id="6238971at2759"/>
<evidence type="ECO:0000256" key="4">
    <source>
        <dbReference type="ARBA" id="ARBA00022679"/>
    </source>
</evidence>
<comment type="catalytic activity">
    <reaction evidence="12">
        <text>3-O-(beta-D-glucosyl)-L-seryl-[EGF-like domain protein] + UDP-alpha-D-xylose = 3-O-[alpha-D-xylosyl-(1-&gt;3)-beta-D-glucosyl]-L-seryl-[EGF-like domain protein] + UDP + H(+)</text>
        <dbReference type="Rhea" id="RHEA:56064"/>
        <dbReference type="Rhea" id="RHEA-COMP:14610"/>
        <dbReference type="Rhea" id="RHEA-COMP:14611"/>
        <dbReference type="ChEBI" id="CHEBI:15378"/>
        <dbReference type="ChEBI" id="CHEBI:57632"/>
        <dbReference type="ChEBI" id="CHEBI:58223"/>
        <dbReference type="ChEBI" id="CHEBI:140575"/>
        <dbReference type="ChEBI" id="CHEBI:140576"/>
        <dbReference type="EC" id="2.4.2.42"/>
    </reaction>
</comment>
<evidence type="ECO:0000256" key="13">
    <source>
        <dbReference type="SAM" id="Phobius"/>
    </source>
</evidence>
<comment type="subcellular location">
    <subcellularLocation>
        <location evidence="1">Membrane</location>
        <topology evidence="1">Single-pass type II membrane protein</topology>
    </subcellularLocation>
</comment>
<dbReference type="InterPro" id="IPR029044">
    <property type="entry name" value="Nucleotide-diphossugar_trans"/>
</dbReference>
<dbReference type="Pfam" id="PF01501">
    <property type="entry name" value="Glyco_transf_8"/>
    <property type="match status" value="1"/>
</dbReference>
<dbReference type="SUPFAM" id="SSF53448">
    <property type="entry name" value="Nucleotide-diphospho-sugar transferases"/>
    <property type="match status" value="1"/>
</dbReference>
<feature type="transmembrane region" description="Helical" evidence="13">
    <location>
        <begin position="7"/>
        <end position="23"/>
    </location>
</feature>
<evidence type="ECO:0000256" key="10">
    <source>
        <dbReference type="ARBA" id="ARBA00037301"/>
    </source>
</evidence>
<dbReference type="EMBL" id="OU895880">
    <property type="protein sequence ID" value="CAG9811428.1"/>
    <property type="molecule type" value="Genomic_DNA"/>
</dbReference>
<evidence type="ECO:0000256" key="12">
    <source>
        <dbReference type="ARBA" id="ARBA00049181"/>
    </source>
</evidence>
<comment type="similarity">
    <text evidence="2">Belongs to the glycosyltransferase 8 family.</text>
</comment>
<evidence type="ECO:0000256" key="3">
    <source>
        <dbReference type="ARBA" id="ARBA00022676"/>
    </source>
</evidence>